<sequence length="221" mass="23979">MRRFERGPSLREHALAEIRQAITVGELAEHTVYSAAGLAKQLGISLSPVREAMMSLVAEGTVEAVPNRGYRLVPVTEADLEEIVMIRVLLAVPAAERLAQSGTPEQLDQMRELADASLAAARRQDRAAFLLADRAFYEVLLRQGLGDRAAEISLQLRDQSRLSEVGDKSAAVNQRSAEEARELVDLIAAGDAEAAAELVRTNLYYFKRPEPAAASGGEESP</sequence>
<dbReference type="EMBL" id="BAABAZ010000004">
    <property type="protein sequence ID" value="GAA4283670.1"/>
    <property type="molecule type" value="Genomic_DNA"/>
</dbReference>
<reference evidence="6" key="1">
    <citation type="journal article" date="2019" name="Int. J. Syst. Evol. Microbiol.">
        <title>The Global Catalogue of Microorganisms (GCM) 10K type strain sequencing project: providing services to taxonomists for standard genome sequencing and annotation.</title>
        <authorList>
            <consortium name="The Broad Institute Genomics Platform"/>
            <consortium name="The Broad Institute Genome Sequencing Center for Infectious Disease"/>
            <person name="Wu L."/>
            <person name="Ma J."/>
        </authorList>
    </citation>
    <scope>NUCLEOTIDE SEQUENCE [LARGE SCALE GENOMIC DNA]</scope>
    <source>
        <strain evidence="6">JCM 17458</strain>
    </source>
</reference>
<evidence type="ECO:0000259" key="4">
    <source>
        <dbReference type="PROSITE" id="PS50949"/>
    </source>
</evidence>
<dbReference type="Pfam" id="PF07729">
    <property type="entry name" value="FCD"/>
    <property type="match status" value="1"/>
</dbReference>
<dbReference type="Proteomes" id="UP001501586">
    <property type="component" value="Unassembled WGS sequence"/>
</dbReference>
<dbReference type="PANTHER" id="PTHR43537:SF45">
    <property type="entry name" value="GNTR FAMILY REGULATORY PROTEIN"/>
    <property type="match status" value="1"/>
</dbReference>
<evidence type="ECO:0000313" key="6">
    <source>
        <dbReference type="Proteomes" id="UP001501586"/>
    </source>
</evidence>
<keyword evidence="3" id="KW-0804">Transcription</keyword>
<keyword evidence="2" id="KW-0238">DNA-binding</keyword>
<gene>
    <name evidence="5" type="ORF">GCM10022261_12010</name>
</gene>
<feature type="domain" description="HTH gntR-type" evidence="4">
    <location>
        <begin position="8"/>
        <end position="75"/>
    </location>
</feature>
<organism evidence="5 6">
    <name type="scientific">Brevibacterium daeguense</name>
    <dbReference type="NCBI Taxonomy" id="909936"/>
    <lineage>
        <taxon>Bacteria</taxon>
        <taxon>Bacillati</taxon>
        <taxon>Actinomycetota</taxon>
        <taxon>Actinomycetes</taxon>
        <taxon>Micrococcales</taxon>
        <taxon>Brevibacteriaceae</taxon>
        <taxon>Brevibacterium</taxon>
    </lineage>
</organism>
<dbReference type="InterPro" id="IPR008920">
    <property type="entry name" value="TF_FadR/GntR_C"/>
</dbReference>
<dbReference type="PROSITE" id="PS50949">
    <property type="entry name" value="HTH_GNTR"/>
    <property type="match status" value="1"/>
</dbReference>
<dbReference type="InterPro" id="IPR036390">
    <property type="entry name" value="WH_DNA-bd_sf"/>
</dbReference>
<dbReference type="SUPFAM" id="SSF46785">
    <property type="entry name" value="Winged helix' DNA-binding domain"/>
    <property type="match status" value="1"/>
</dbReference>
<proteinExistence type="predicted"/>
<name>A0ABP8EI80_9MICO</name>
<evidence type="ECO:0000256" key="3">
    <source>
        <dbReference type="ARBA" id="ARBA00023163"/>
    </source>
</evidence>
<dbReference type="SMART" id="SM00895">
    <property type="entry name" value="FCD"/>
    <property type="match status" value="1"/>
</dbReference>
<dbReference type="InterPro" id="IPR000524">
    <property type="entry name" value="Tscrpt_reg_HTH_GntR"/>
</dbReference>
<evidence type="ECO:0000313" key="5">
    <source>
        <dbReference type="EMBL" id="GAA4283670.1"/>
    </source>
</evidence>
<dbReference type="SUPFAM" id="SSF48008">
    <property type="entry name" value="GntR ligand-binding domain-like"/>
    <property type="match status" value="1"/>
</dbReference>
<evidence type="ECO:0000256" key="1">
    <source>
        <dbReference type="ARBA" id="ARBA00023015"/>
    </source>
</evidence>
<protein>
    <submittedName>
        <fullName evidence="5">GntR family transcriptional regulator</fullName>
    </submittedName>
</protein>
<keyword evidence="6" id="KW-1185">Reference proteome</keyword>
<dbReference type="InterPro" id="IPR011711">
    <property type="entry name" value="GntR_C"/>
</dbReference>
<dbReference type="Gene3D" id="1.10.10.10">
    <property type="entry name" value="Winged helix-like DNA-binding domain superfamily/Winged helix DNA-binding domain"/>
    <property type="match status" value="1"/>
</dbReference>
<accession>A0ABP8EI80</accession>
<comment type="caution">
    <text evidence="5">The sequence shown here is derived from an EMBL/GenBank/DDBJ whole genome shotgun (WGS) entry which is preliminary data.</text>
</comment>
<dbReference type="PANTHER" id="PTHR43537">
    <property type="entry name" value="TRANSCRIPTIONAL REGULATOR, GNTR FAMILY"/>
    <property type="match status" value="1"/>
</dbReference>
<dbReference type="InterPro" id="IPR036388">
    <property type="entry name" value="WH-like_DNA-bd_sf"/>
</dbReference>
<dbReference type="SMART" id="SM00345">
    <property type="entry name" value="HTH_GNTR"/>
    <property type="match status" value="1"/>
</dbReference>
<dbReference type="Pfam" id="PF00392">
    <property type="entry name" value="GntR"/>
    <property type="match status" value="1"/>
</dbReference>
<dbReference type="Gene3D" id="1.20.120.530">
    <property type="entry name" value="GntR ligand-binding domain-like"/>
    <property type="match status" value="1"/>
</dbReference>
<dbReference type="RefSeq" id="WP_236863749.1">
    <property type="nucleotide sequence ID" value="NZ_BAABAZ010000004.1"/>
</dbReference>
<evidence type="ECO:0000256" key="2">
    <source>
        <dbReference type="ARBA" id="ARBA00023125"/>
    </source>
</evidence>
<keyword evidence="1" id="KW-0805">Transcription regulation</keyword>